<gene>
    <name evidence="1" type="ORF">HUJ06_009717</name>
</gene>
<evidence type="ECO:0000313" key="2">
    <source>
        <dbReference type="Proteomes" id="UP000607653"/>
    </source>
</evidence>
<protein>
    <submittedName>
        <fullName evidence="1">Uncharacterized protein</fullName>
    </submittedName>
</protein>
<evidence type="ECO:0000313" key="1">
    <source>
        <dbReference type="EMBL" id="DAD30866.1"/>
    </source>
</evidence>
<keyword evidence="2" id="KW-1185">Reference proteome</keyword>
<reference evidence="1 2" key="1">
    <citation type="journal article" date="2020" name="Mol. Biol. Evol.">
        <title>Distinct Expression and Methylation Patterns for Genes with Different Fates following a Single Whole-Genome Duplication in Flowering Plants.</title>
        <authorList>
            <person name="Shi T."/>
            <person name="Rahmani R.S."/>
            <person name="Gugger P.F."/>
            <person name="Wang M."/>
            <person name="Li H."/>
            <person name="Zhang Y."/>
            <person name="Li Z."/>
            <person name="Wang Q."/>
            <person name="Van de Peer Y."/>
            <person name="Marchal K."/>
            <person name="Chen J."/>
        </authorList>
    </citation>
    <scope>NUCLEOTIDE SEQUENCE [LARGE SCALE GENOMIC DNA]</scope>
    <source>
        <tissue evidence="1">Leaf</tissue>
    </source>
</reference>
<sequence length="32" mass="3689">MERWETRSKTLFSVSISNKISNLGVTYAVDKK</sequence>
<accession>A0A822YIX2</accession>
<dbReference type="AlphaFoldDB" id="A0A822YIX2"/>
<dbReference type="EMBL" id="DUZY01000003">
    <property type="protein sequence ID" value="DAD30866.1"/>
    <property type="molecule type" value="Genomic_DNA"/>
</dbReference>
<proteinExistence type="predicted"/>
<name>A0A822YIX2_NELNU</name>
<comment type="caution">
    <text evidence="1">The sequence shown here is derived from an EMBL/GenBank/DDBJ whole genome shotgun (WGS) entry which is preliminary data.</text>
</comment>
<dbReference type="Proteomes" id="UP000607653">
    <property type="component" value="Unassembled WGS sequence"/>
</dbReference>
<organism evidence="1 2">
    <name type="scientific">Nelumbo nucifera</name>
    <name type="common">Sacred lotus</name>
    <dbReference type="NCBI Taxonomy" id="4432"/>
    <lineage>
        <taxon>Eukaryota</taxon>
        <taxon>Viridiplantae</taxon>
        <taxon>Streptophyta</taxon>
        <taxon>Embryophyta</taxon>
        <taxon>Tracheophyta</taxon>
        <taxon>Spermatophyta</taxon>
        <taxon>Magnoliopsida</taxon>
        <taxon>Proteales</taxon>
        <taxon>Nelumbonaceae</taxon>
        <taxon>Nelumbo</taxon>
    </lineage>
</organism>